<keyword evidence="4" id="KW-1185">Reference proteome</keyword>
<proteinExistence type="predicted"/>
<dbReference type="RefSeq" id="WP_194031500.1">
    <property type="nucleotide sequence ID" value="NZ_JADEWZ010000046.1"/>
</dbReference>
<dbReference type="Gene3D" id="3.40.50.300">
    <property type="entry name" value="P-loop containing nucleotide triphosphate hydrolases"/>
    <property type="match status" value="1"/>
</dbReference>
<feature type="domain" description="NB-ARC" evidence="1">
    <location>
        <begin position="123"/>
        <end position="226"/>
    </location>
</feature>
<dbReference type="PANTHER" id="PTHR47691:SF3">
    <property type="entry name" value="HTH-TYPE TRANSCRIPTIONAL REGULATOR RV0890C-RELATED"/>
    <property type="match status" value="1"/>
</dbReference>
<dbReference type="GO" id="GO:0043531">
    <property type="term" value="F:ADP binding"/>
    <property type="evidence" value="ECO:0007669"/>
    <property type="project" value="InterPro"/>
</dbReference>
<dbReference type="EMBL" id="JADEWZ010000046">
    <property type="protein sequence ID" value="MBE9118415.1"/>
    <property type="molecule type" value="Genomic_DNA"/>
</dbReference>
<evidence type="ECO:0000313" key="4">
    <source>
        <dbReference type="Proteomes" id="UP000654482"/>
    </source>
</evidence>
<evidence type="ECO:0000313" key="3">
    <source>
        <dbReference type="EMBL" id="MBE9118415.1"/>
    </source>
</evidence>
<dbReference type="Pfam" id="PF26355">
    <property type="entry name" value="HTH_VMAP-M9"/>
    <property type="match status" value="1"/>
</dbReference>
<gene>
    <name evidence="3" type="ORF">IQ249_21215</name>
</gene>
<dbReference type="InterPro" id="IPR002182">
    <property type="entry name" value="NB-ARC"/>
</dbReference>
<comment type="caution">
    <text evidence="3">The sequence shown here is derived from an EMBL/GenBank/DDBJ whole genome shotgun (WGS) entry which is preliminary data.</text>
</comment>
<sequence>MRIEDVLAFLDKILSPKSLNPIQTLILQQVWEQKTYAQIAEQAGYNPDYLKAIGSQLWKWLSLELGEPISKRNVRCAIAAAFCRGQHPTPEKIDSPKVVHLPLSQHQDWGEILDTSYFFGRANELERLEQWISRDRCRLVSILGMGGMGKTALAMRCAEKLQGEFDYLISRSLRNAPPINQLLCDWLALLQRDRVPDNTEDTHHLIACLMNTLRSTRCLLVLDNWDSLLCADTQTEDARSGRYLKGYEGYGQLLRTLAEQRHQSCLLLTSREKFVGFAAKEGEGLPIRSLSLKGLGLAEVQHVFRVKGLLGSELAYGQLMQFYSGNPLALKIAATTIQELFNGNLEQFLAQDIFIFGEICDLIEQQLARLSPVEAIALQTLSTQSPGFSFGQLQDKLQDSIPAPQLLEALDRLQGRSLLENRRNRFALPKLLFAYFKTLNRQSREGAIAG</sequence>
<dbReference type="InterPro" id="IPR027417">
    <property type="entry name" value="P-loop_NTPase"/>
</dbReference>
<evidence type="ECO:0000259" key="1">
    <source>
        <dbReference type="Pfam" id="PF00931"/>
    </source>
</evidence>
<dbReference type="SUPFAM" id="SSF52540">
    <property type="entry name" value="P-loop containing nucleoside triphosphate hydrolases"/>
    <property type="match status" value="1"/>
</dbReference>
<reference evidence="3" key="1">
    <citation type="submission" date="2020-10" db="EMBL/GenBank/DDBJ databases">
        <authorList>
            <person name="Castelo-Branco R."/>
            <person name="Eusebio N."/>
            <person name="Adriana R."/>
            <person name="Vieira A."/>
            <person name="Brugerolle De Fraissinette N."/>
            <person name="Rezende De Castro R."/>
            <person name="Schneider M.P."/>
            <person name="Vasconcelos V."/>
            <person name="Leao P.N."/>
        </authorList>
    </citation>
    <scope>NUCLEOTIDE SEQUENCE</scope>
    <source>
        <strain evidence="3">LEGE 07157</strain>
    </source>
</reference>
<feature type="domain" description="vWA-MoxR associated protein N-terminal HTH" evidence="2">
    <location>
        <begin position="1"/>
        <end position="78"/>
    </location>
</feature>
<evidence type="ECO:0000259" key="2">
    <source>
        <dbReference type="Pfam" id="PF26355"/>
    </source>
</evidence>
<name>A0A8J7DZX2_9CYAN</name>
<dbReference type="AlphaFoldDB" id="A0A8J7DZX2"/>
<dbReference type="PRINTS" id="PR00364">
    <property type="entry name" value="DISEASERSIST"/>
</dbReference>
<dbReference type="Pfam" id="PF00931">
    <property type="entry name" value="NB-ARC"/>
    <property type="match status" value="1"/>
</dbReference>
<protein>
    <submittedName>
        <fullName evidence="3">NACHT domain-containing protein</fullName>
    </submittedName>
</protein>
<accession>A0A8J7DZX2</accession>
<dbReference type="InterPro" id="IPR058651">
    <property type="entry name" value="HTH_VMAP-M9"/>
</dbReference>
<dbReference type="Proteomes" id="UP000654482">
    <property type="component" value="Unassembled WGS sequence"/>
</dbReference>
<dbReference type="PANTHER" id="PTHR47691">
    <property type="entry name" value="REGULATOR-RELATED"/>
    <property type="match status" value="1"/>
</dbReference>
<organism evidence="3 4">
    <name type="scientific">Lusitaniella coriacea LEGE 07157</name>
    <dbReference type="NCBI Taxonomy" id="945747"/>
    <lineage>
        <taxon>Bacteria</taxon>
        <taxon>Bacillati</taxon>
        <taxon>Cyanobacteriota</taxon>
        <taxon>Cyanophyceae</taxon>
        <taxon>Spirulinales</taxon>
        <taxon>Lusitaniellaceae</taxon>
        <taxon>Lusitaniella</taxon>
    </lineage>
</organism>